<dbReference type="RefSeq" id="XP_024743524.1">
    <property type="nucleotide sequence ID" value="XM_024885595.1"/>
</dbReference>
<proteinExistence type="predicted"/>
<dbReference type="PANTHER" id="PTHR43301">
    <property type="entry name" value="ARABINAN ENDO-1,5-ALPHA-L-ARABINOSIDASE"/>
    <property type="match status" value="1"/>
</dbReference>
<dbReference type="PANTHER" id="PTHR43301:SF8">
    <property type="entry name" value="ARABINOSIDASE-RELATED"/>
    <property type="match status" value="1"/>
</dbReference>
<name>A0A2J6TUC9_9HELO</name>
<keyword evidence="2" id="KW-1185">Reference proteome</keyword>
<dbReference type="AlphaFoldDB" id="A0A2J6TUC9"/>
<accession>A0A2J6TUC9</accession>
<dbReference type="STRING" id="1095630.A0A2J6TUC9"/>
<dbReference type="SUPFAM" id="SSF75005">
    <property type="entry name" value="Arabinanase/levansucrase/invertase"/>
    <property type="match status" value="1"/>
</dbReference>
<dbReference type="InterPro" id="IPR023296">
    <property type="entry name" value="Glyco_hydro_beta-prop_sf"/>
</dbReference>
<dbReference type="GeneID" id="36593672"/>
<dbReference type="Proteomes" id="UP000235371">
    <property type="component" value="Unassembled WGS sequence"/>
</dbReference>
<gene>
    <name evidence="1" type="ORF">K444DRAFT_649695</name>
</gene>
<dbReference type="OrthoDB" id="19657at2759"/>
<dbReference type="GO" id="GO:0016787">
    <property type="term" value="F:hydrolase activity"/>
    <property type="evidence" value="ECO:0007669"/>
    <property type="project" value="UniProtKB-KW"/>
</dbReference>
<dbReference type="Gene3D" id="2.115.10.20">
    <property type="entry name" value="Glycosyl hydrolase domain, family 43"/>
    <property type="match status" value="1"/>
</dbReference>
<protein>
    <submittedName>
        <fullName evidence="1">Glycoside hydrolase family 43 protein</fullName>
    </submittedName>
</protein>
<evidence type="ECO:0000313" key="1">
    <source>
        <dbReference type="EMBL" id="PMD66620.1"/>
    </source>
</evidence>
<evidence type="ECO:0000313" key="2">
    <source>
        <dbReference type="Proteomes" id="UP000235371"/>
    </source>
</evidence>
<dbReference type="EMBL" id="KZ613743">
    <property type="protein sequence ID" value="PMD66620.1"/>
    <property type="molecule type" value="Genomic_DNA"/>
</dbReference>
<dbReference type="CDD" id="cd08983">
    <property type="entry name" value="GH43_Bt3655-like"/>
    <property type="match status" value="1"/>
</dbReference>
<sequence length="240" mass="26155">MSQKQCNPLAVRALNKGSPILPPTGGTKGVRDPSISIHIWESTDLITWGTYRLVKVEGNAGMVWAPGAIWYPAKGQYLVHWAFKFYSPSDTAHTSATGPEQIRYAYTPDLLTFSTPQTLISYAPTSIIDLCILPLSASTFVRSMKNESASNVFMEVSTNGLFGSWTRPGGKDAFVVLIMDYYGSDGYWPFTSSFKSADGAGLINGGWTDASRTAWPIKLRHESVVGVTKERCGALAAKWG</sequence>
<organism evidence="1 2">
    <name type="scientific">Hyaloscypha bicolor E</name>
    <dbReference type="NCBI Taxonomy" id="1095630"/>
    <lineage>
        <taxon>Eukaryota</taxon>
        <taxon>Fungi</taxon>
        <taxon>Dikarya</taxon>
        <taxon>Ascomycota</taxon>
        <taxon>Pezizomycotina</taxon>
        <taxon>Leotiomycetes</taxon>
        <taxon>Helotiales</taxon>
        <taxon>Hyaloscyphaceae</taxon>
        <taxon>Hyaloscypha</taxon>
        <taxon>Hyaloscypha bicolor</taxon>
    </lineage>
</organism>
<keyword evidence="1" id="KW-0378">Hydrolase</keyword>
<dbReference type="InParanoid" id="A0A2J6TUC9"/>
<dbReference type="InterPro" id="IPR050727">
    <property type="entry name" value="GH43_arabinanases"/>
</dbReference>
<reference evidence="1 2" key="1">
    <citation type="submission" date="2016-04" db="EMBL/GenBank/DDBJ databases">
        <title>A degradative enzymes factory behind the ericoid mycorrhizal symbiosis.</title>
        <authorList>
            <consortium name="DOE Joint Genome Institute"/>
            <person name="Martino E."/>
            <person name="Morin E."/>
            <person name="Grelet G."/>
            <person name="Kuo A."/>
            <person name="Kohler A."/>
            <person name="Daghino S."/>
            <person name="Barry K."/>
            <person name="Choi C."/>
            <person name="Cichocki N."/>
            <person name="Clum A."/>
            <person name="Copeland A."/>
            <person name="Hainaut M."/>
            <person name="Haridas S."/>
            <person name="Labutti K."/>
            <person name="Lindquist E."/>
            <person name="Lipzen A."/>
            <person name="Khouja H.-R."/>
            <person name="Murat C."/>
            <person name="Ohm R."/>
            <person name="Olson A."/>
            <person name="Spatafora J."/>
            <person name="Veneault-Fourrey C."/>
            <person name="Henrissat B."/>
            <person name="Grigoriev I."/>
            <person name="Martin F."/>
            <person name="Perotto S."/>
        </authorList>
    </citation>
    <scope>NUCLEOTIDE SEQUENCE [LARGE SCALE GENOMIC DNA]</scope>
    <source>
        <strain evidence="1 2">E</strain>
    </source>
</reference>